<feature type="chain" id="PRO_5046825234" evidence="2">
    <location>
        <begin position="23"/>
        <end position="154"/>
    </location>
</feature>
<feature type="signal peptide" evidence="2">
    <location>
        <begin position="1"/>
        <end position="22"/>
    </location>
</feature>
<name>A0ABU2HMG0_9RHOB</name>
<protein>
    <submittedName>
        <fullName evidence="3">Uncharacterized protein</fullName>
    </submittedName>
</protein>
<keyword evidence="4" id="KW-1185">Reference proteome</keyword>
<keyword evidence="2" id="KW-0732">Signal</keyword>
<evidence type="ECO:0000256" key="1">
    <source>
        <dbReference type="SAM" id="MobiDB-lite"/>
    </source>
</evidence>
<evidence type="ECO:0000256" key="2">
    <source>
        <dbReference type="SAM" id="SignalP"/>
    </source>
</evidence>
<evidence type="ECO:0000313" key="3">
    <source>
        <dbReference type="EMBL" id="MDS9466225.1"/>
    </source>
</evidence>
<feature type="region of interest" description="Disordered" evidence="1">
    <location>
        <begin position="30"/>
        <end position="67"/>
    </location>
</feature>
<proteinExistence type="predicted"/>
<sequence>MNFRQIGLALMISALAATAASAESHWKDWRHDNHRNHDHHRGDRRHDDRHDRDHHRHDSKDRHRSAKVVHCPPGLVWKGPSCVPPGQARKYRAQRIGDRFDARDYYRIQNPGRYDLGTNNSAWSYYSNDNQVYQVDSKTQKIMSVISLMQMMNR</sequence>
<reference evidence="4" key="1">
    <citation type="submission" date="2023-07" db="EMBL/GenBank/DDBJ databases">
        <title>Paracoccus sp. MBLB3053 whole genome sequence.</title>
        <authorList>
            <person name="Hwang C.Y."/>
            <person name="Cho E.-S."/>
            <person name="Seo M.-J."/>
        </authorList>
    </citation>
    <scope>NUCLEOTIDE SEQUENCE [LARGE SCALE GENOMIC DNA]</scope>
    <source>
        <strain evidence="4">MBLB3053</strain>
    </source>
</reference>
<dbReference type="Proteomes" id="UP001269144">
    <property type="component" value="Unassembled WGS sequence"/>
</dbReference>
<dbReference type="EMBL" id="JAVQLW010000001">
    <property type="protein sequence ID" value="MDS9466225.1"/>
    <property type="molecule type" value="Genomic_DNA"/>
</dbReference>
<evidence type="ECO:0000313" key="4">
    <source>
        <dbReference type="Proteomes" id="UP001269144"/>
    </source>
</evidence>
<feature type="compositionally biased region" description="Basic and acidic residues" evidence="1">
    <location>
        <begin position="40"/>
        <end position="61"/>
    </location>
</feature>
<gene>
    <name evidence="3" type="ORF">RGQ15_01380</name>
</gene>
<accession>A0ABU2HMG0</accession>
<organism evidence="3 4">
    <name type="scientific">Paracoccus aurantius</name>
    <dbReference type="NCBI Taxonomy" id="3073814"/>
    <lineage>
        <taxon>Bacteria</taxon>
        <taxon>Pseudomonadati</taxon>
        <taxon>Pseudomonadota</taxon>
        <taxon>Alphaproteobacteria</taxon>
        <taxon>Rhodobacterales</taxon>
        <taxon>Paracoccaceae</taxon>
        <taxon>Paracoccus</taxon>
    </lineage>
</organism>
<dbReference type="RefSeq" id="WP_311158417.1">
    <property type="nucleotide sequence ID" value="NZ_JAVQLW010000001.1"/>
</dbReference>
<comment type="caution">
    <text evidence="3">The sequence shown here is derived from an EMBL/GenBank/DDBJ whole genome shotgun (WGS) entry which is preliminary data.</text>
</comment>